<reference evidence="2" key="1">
    <citation type="submission" date="2024-02" db="UniProtKB">
        <authorList>
            <consortium name="WormBaseParasite"/>
        </authorList>
    </citation>
    <scope>IDENTIFICATION</scope>
</reference>
<name>A0AAF3J3V1_9BILA</name>
<dbReference type="Gene3D" id="1.10.510.10">
    <property type="entry name" value="Transferase(Phosphotransferase) domain 1"/>
    <property type="match status" value="1"/>
</dbReference>
<proteinExistence type="predicted"/>
<dbReference type="WBParaSite" id="MBELARI_LOCUS14523">
    <property type="protein sequence ID" value="MBELARI_LOCUS14523"/>
    <property type="gene ID" value="MBELARI_LOCUS14523"/>
</dbReference>
<dbReference type="Proteomes" id="UP000887575">
    <property type="component" value="Unassembled WGS sequence"/>
</dbReference>
<sequence length="278" mass="32612">MDLLFDEDPKWVKWRRIEPKVIGYGSIARVELIRERHPETFSQYDNGTWENQRFQKDLLTLKAVLPTPNCKHRIAQLVDSCTKMRQTERATIDSIYPQIVHLNLEYQKFPFFPLICEKQKQLLRPIGFDNRLTKAVESPQSDIYQIGLVLWEIVERRTVYEDYGETEMNLDRFLFDCRKNSVKLNSPDSLHPIREIIETCTKIDCKERSSALTHHKLDYGRFEMDPLIRETQERLIRPIGFDGTENEVNVDNREGVDVNSSFLPPGIFISGASTLNEY</sequence>
<accession>A0AAF3J3V1</accession>
<protein>
    <recommendedName>
        <fullName evidence="3">Protein kinase domain-containing protein</fullName>
    </recommendedName>
</protein>
<dbReference type="SUPFAM" id="SSF56112">
    <property type="entry name" value="Protein kinase-like (PK-like)"/>
    <property type="match status" value="1"/>
</dbReference>
<keyword evidence="1" id="KW-1185">Reference proteome</keyword>
<evidence type="ECO:0000313" key="1">
    <source>
        <dbReference type="Proteomes" id="UP000887575"/>
    </source>
</evidence>
<dbReference type="InterPro" id="IPR011009">
    <property type="entry name" value="Kinase-like_dom_sf"/>
</dbReference>
<evidence type="ECO:0000313" key="2">
    <source>
        <dbReference type="WBParaSite" id="MBELARI_LOCUS14523"/>
    </source>
</evidence>
<organism evidence="1 2">
    <name type="scientific">Mesorhabditis belari</name>
    <dbReference type="NCBI Taxonomy" id="2138241"/>
    <lineage>
        <taxon>Eukaryota</taxon>
        <taxon>Metazoa</taxon>
        <taxon>Ecdysozoa</taxon>
        <taxon>Nematoda</taxon>
        <taxon>Chromadorea</taxon>
        <taxon>Rhabditida</taxon>
        <taxon>Rhabditina</taxon>
        <taxon>Rhabditomorpha</taxon>
        <taxon>Rhabditoidea</taxon>
        <taxon>Rhabditidae</taxon>
        <taxon>Mesorhabditinae</taxon>
        <taxon>Mesorhabditis</taxon>
    </lineage>
</organism>
<evidence type="ECO:0008006" key="3">
    <source>
        <dbReference type="Google" id="ProtNLM"/>
    </source>
</evidence>
<dbReference type="AlphaFoldDB" id="A0AAF3J3V1"/>